<reference evidence="1" key="2">
    <citation type="submission" date="2021-04" db="EMBL/GenBank/DDBJ databases">
        <authorList>
            <person name="Gilroy R."/>
        </authorList>
    </citation>
    <scope>NUCLEOTIDE SEQUENCE</scope>
    <source>
        <strain evidence="1">CHK165-2605</strain>
    </source>
</reference>
<proteinExistence type="predicted"/>
<gene>
    <name evidence="1" type="ORF">H9756_07820</name>
</gene>
<accession>A0A9D2P6L1</accession>
<sequence length="290" mass="33873">MANRTTVNRTFKSTVFIMVFEDKKNLLELYNAMTGKHYTDPEQLEINTLENAVYMSMKNDLSFLIDGRLSLYEHQSTYNPNLPLRFLIYISQLYAGMTRNENLYGTKVVQIPPSEFVIFYNGEKDMPEETPLRLSDMYRLKVENPKLQLEAVMLNISGSNNSRLKEACRTLKDYAVYTDKIRLYSKEQTLEDAVEKAIDECIEENVLKDFLTKHRAEAKAMSIFEYDQEKHIRQEREEAWEEGHAEGRTSGLKLAETIFRLFREGKTIDEISARCNFPAEQIRELLGQEK</sequence>
<reference evidence="1" key="1">
    <citation type="journal article" date="2021" name="PeerJ">
        <title>Extensive microbial diversity within the chicken gut microbiome revealed by metagenomics and culture.</title>
        <authorList>
            <person name="Gilroy R."/>
            <person name="Ravi A."/>
            <person name="Getino M."/>
            <person name="Pursley I."/>
            <person name="Horton D.L."/>
            <person name="Alikhan N.F."/>
            <person name="Baker D."/>
            <person name="Gharbi K."/>
            <person name="Hall N."/>
            <person name="Watson M."/>
            <person name="Adriaenssens E.M."/>
            <person name="Foster-Nyarko E."/>
            <person name="Jarju S."/>
            <person name="Secka A."/>
            <person name="Antonio M."/>
            <person name="Oren A."/>
            <person name="Chaudhuri R.R."/>
            <person name="La Ragione R."/>
            <person name="Hildebrand F."/>
            <person name="Pallen M.J."/>
        </authorList>
    </citation>
    <scope>NUCLEOTIDE SEQUENCE</scope>
    <source>
        <strain evidence="1">CHK165-2605</strain>
    </source>
</reference>
<organism evidence="1 2">
    <name type="scientific">Candidatus Mediterraneibacter gallistercoris</name>
    <dbReference type="NCBI Taxonomy" id="2838671"/>
    <lineage>
        <taxon>Bacteria</taxon>
        <taxon>Bacillati</taxon>
        <taxon>Bacillota</taxon>
        <taxon>Clostridia</taxon>
        <taxon>Lachnospirales</taxon>
        <taxon>Lachnospiraceae</taxon>
        <taxon>Mediterraneibacter</taxon>
    </lineage>
</organism>
<dbReference type="Proteomes" id="UP000823895">
    <property type="component" value="Unassembled WGS sequence"/>
</dbReference>
<evidence type="ECO:0008006" key="3">
    <source>
        <dbReference type="Google" id="ProtNLM"/>
    </source>
</evidence>
<dbReference type="AlphaFoldDB" id="A0A9D2P6L1"/>
<evidence type="ECO:0000313" key="2">
    <source>
        <dbReference type="Proteomes" id="UP000823895"/>
    </source>
</evidence>
<dbReference type="EMBL" id="DWWI01000169">
    <property type="protein sequence ID" value="HJC43569.1"/>
    <property type="molecule type" value="Genomic_DNA"/>
</dbReference>
<evidence type="ECO:0000313" key="1">
    <source>
        <dbReference type="EMBL" id="HJC43569.1"/>
    </source>
</evidence>
<protein>
    <recommendedName>
        <fullName evidence="3">Transposase</fullName>
    </recommendedName>
</protein>
<comment type="caution">
    <text evidence="1">The sequence shown here is derived from an EMBL/GenBank/DDBJ whole genome shotgun (WGS) entry which is preliminary data.</text>
</comment>
<name>A0A9D2P6L1_9FIRM</name>